<evidence type="ECO:0000313" key="8">
    <source>
        <dbReference type="Proteomes" id="UP000199340"/>
    </source>
</evidence>
<protein>
    <submittedName>
        <fullName evidence="7">OmpA-OmpF porin, OOP family</fullName>
    </submittedName>
</protein>
<evidence type="ECO:0000256" key="3">
    <source>
        <dbReference type="ARBA" id="ARBA00023237"/>
    </source>
</evidence>
<dbReference type="Proteomes" id="UP000199340">
    <property type="component" value="Unassembled WGS sequence"/>
</dbReference>
<dbReference type="RefSeq" id="WP_090028696.1">
    <property type="nucleotide sequence ID" value="NZ_FNEB01000005.1"/>
</dbReference>
<dbReference type="AlphaFoldDB" id="A0A1G8N451"/>
<dbReference type="CDD" id="cd07185">
    <property type="entry name" value="OmpA_C-like"/>
    <property type="match status" value="1"/>
</dbReference>
<keyword evidence="3" id="KW-0998">Cell outer membrane</keyword>
<gene>
    <name evidence="7" type="ORF">SAMN05421850_10564</name>
</gene>
<dbReference type="STRING" id="490829.SAMN05421850_10564"/>
<dbReference type="OrthoDB" id="9792021at2"/>
<dbReference type="GO" id="GO:0009279">
    <property type="term" value="C:cell outer membrane"/>
    <property type="evidence" value="ECO:0007669"/>
    <property type="project" value="UniProtKB-SubCell"/>
</dbReference>
<feature type="domain" description="OmpA-like" evidence="6">
    <location>
        <begin position="191"/>
        <end position="309"/>
    </location>
</feature>
<keyword evidence="2 4" id="KW-0472">Membrane</keyword>
<dbReference type="PROSITE" id="PS51123">
    <property type="entry name" value="OMPA_2"/>
    <property type="match status" value="1"/>
</dbReference>
<dbReference type="EMBL" id="FNEB01000005">
    <property type="protein sequence ID" value="SDI75071.1"/>
    <property type="molecule type" value="Genomic_DNA"/>
</dbReference>
<dbReference type="PRINTS" id="PR01021">
    <property type="entry name" value="OMPADOMAIN"/>
</dbReference>
<reference evidence="7 8" key="1">
    <citation type="submission" date="2016-10" db="EMBL/GenBank/DDBJ databases">
        <authorList>
            <person name="de Groot N.N."/>
        </authorList>
    </citation>
    <scope>NUCLEOTIDE SEQUENCE [LARGE SCALE GENOMIC DNA]</scope>
    <source>
        <strain evidence="7 8">DSM 28010</strain>
    </source>
</reference>
<dbReference type="SUPFAM" id="SSF103088">
    <property type="entry name" value="OmpA-like"/>
    <property type="match status" value="1"/>
</dbReference>
<dbReference type="InterPro" id="IPR050330">
    <property type="entry name" value="Bact_OuterMem_StrucFunc"/>
</dbReference>
<comment type="subcellular location">
    <subcellularLocation>
        <location evidence="1">Cell outer membrane</location>
    </subcellularLocation>
</comment>
<evidence type="ECO:0000256" key="5">
    <source>
        <dbReference type="SAM" id="SignalP"/>
    </source>
</evidence>
<organism evidence="7 8">
    <name type="scientific">Lutimaribacter saemankumensis</name>
    <dbReference type="NCBI Taxonomy" id="490829"/>
    <lineage>
        <taxon>Bacteria</taxon>
        <taxon>Pseudomonadati</taxon>
        <taxon>Pseudomonadota</taxon>
        <taxon>Alphaproteobacteria</taxon>
        <taxon>Rhodobacterales</taxon>
        <taxon>Roseobacteraceae</taxon>
        <taxon>Lutimaribacter</taxon>
    </lineage>
</organism>
<evidence type="ECO:0000313" key="7">
    <source>
        <dbReference type="EMBL" id="SDI75071.1"/>
    </source>
</evidence>
<evidence type="ECO:0000256" key="2">
    <source>
        <dbReference type="ARBA" id="ARBA00023136"/>
    </source>
</evidence>
<dbReference type="InterPro" id="IPR036737">
    <property type="entry name" value="OmpA-like_sf"/>
</dbReference>
<keyword evidence="5" id="KW-0732">Signal</keyword>
<feature type="signal peptide" evidence="5">
    <location>
        <begin position="1"/>
        <end position="19"/>
    </location>
</feature>
<dbReference type="InterPro" id="IPR006665">
    <property type="entry name" value="OmpA-like"/>
</dbReference>
<dbReference type="InterPro" id="IPR006664">
    <property type="entry name" value="OMP_bac"/>
</dbReference>
<dbReference type="PANTHER" id="PTHR30329">
    <property type="entry name" value="STATOR ELEMENT OF FLAGELLAR MOTOR COMPLEX"/>
    <property type="match status" value="1"/>
</dbReference>
<feature type="chain" id="PRO_5011735819" evidence="5">
    <location>
        <begin position="20"/>
        <end position="309"/>
    </location>
</feature>
<dbReference type="Pfam" id="PF00691">
    <property type="entry name" value="OmpA"/>
    <property type="match status" value="1"/>
</dbReference>
<evidence type="ECO:0000256" key="4">
    <source>
        <dbReference type="PROSITE-ProRule" id="PRU00473"/>
    </source>
</evidence>
<dbReference type="Gene3D" id="3.30.1330.60">
    <property type="entry name" value="OmpA-like domain"/>
    <property type="match status" value="1"/>
</dbReference>
<dbReference type="PANTHER" id="PTHR30329:SF21">
    <property type="entry name" value="LIPOPROTEIN YIAD-RELATED"/>
    <property type="match status" value="1"/>
</dbReference>
<evidence type="ECO:0000256" key="1">
    <source>
        <dbReference type="ARBA" id="ARBA00004442"/>
    </source>
</evidence>
<name>A0A1G8N451_9RHOB</name>
<evidence type="ECO:0000259" key="6">
    <source>
        <dbReference type="PROSITE" id="PS51123"/>
    </source>
</evidence>
<accession>A0A1G8N451</accession>
<sequence length="309" mass="33188">MIRLAAAFVFCLAAAPVSALDLTLPGNARATAETVSDPDSYALPTGPYSSGELPARMLEGRVSRQAWRMDGQNMTTLQMFAPLREQLQAAGFNILFECADEDCGGFDFRFEIEVLPAPDMYVSLSDFRHLSARRGADEHVSLLVSRTGSAGFVQLIQVTAAGSDRRVPNVTVRPLQTVPAVSDDGDLAQRLTTQGHAILNDLEFATGSSDLSDGNYPSLDALGAFMRDNPQARIALVGHTDAVGALDGNIALSKRRAASVLERMVSAHGVPRERMDAEGMGYLSPVAPNTTPEGREANRRVEVILLNTE</sequence>
<proteinExistence type="predicted"/>
<keyword evidence="8" id="KW-1185">Reference proteome</keyword>